<dbReference type="Pfam" id="PF00302">
    <property type="entry name" value="CAT"/>
    <property type="match status" value="1"/>
</dbReference>
<keyword evidence="2" id="KW-0808">Transferase</keyword>
<dbReference type="InterPro" id="IPR023213">
    <property type="entry name" value="CAT-like_dom_sf"/>
</dbReference>
<dbReference type="PANTHER" id="PTHR38474:SF1">
    <property type="entry name" value="SLR0299 PROTEIN"/>
    <property type="match status" value="1"/>
</dbReference>
<dbReference type="SMART" id="SM01059">
    <property type="entry name" value="CAT"/>
    <property type="match status" value="1"/>
</dbReference>
<accession>A0A5Q0Q626</accession>
<dbReference type="InterPro" id="IPR001707">
    <property type="entry name" value="Cmp_AcTrfase"/>
</dbReference>
<dbReference type="PANTHER" id="PTHR38474">
    <property type="entry name" value="SLR0299 PROTEIN"/>
    <property type="match status" value="1"/>
</dbReference>
<proteinExistence type="predicted"/>
<dbReference type="SUPFAM" id="SSF52777">
    <property type="entry name" value="CoA-dependent acyltransferases"/>
    <property type="match status" value="1"/>
</dbReference>
<evidence type="ECO:0000313" key="3">
    <source>
        <dbReference type="Proteomes" id="UP000326921"/>
    </source>
</evidence>
<dbReference type="Proteomes" id="UP000326921">
    <property type="component" value="Chromosome"/>
</dbReference>
<dbReference type="GO" id="GO:0008811">
    <property type="term" value="F:chloramphenicol O-acetyltransferase activity"/>
    <property type="evidence" value="ECO:0007669"/>
    <property type="project" value="InterPro"/>
</dbReference>
<gene>
    <name evidence="2" type="ORF">GFH32_00010</name>
</gene>
<evidence type="ECO:0000313" key="2">
    <source>
        <dbReference type="EMBL" id="QGA24806.1"/>
    </source>
</evidence>
<dbReference type="RefSeq" id="WP_153509126.1">
    <property type="nucleotide sequence ID" value="NZ_CP045652.1"/>
</dbReference>
<evidence type="ECO:0000256" key="1">
    <source>
        <dbReference type="PIRSR" id="PIRSR000440-1"/>
    </source>
</evidence>
<sequence length="208" mass="24076">MKTRIDINNWPRKNHFQFFSSFEEPFFGINVQVDCSLAYSNAKSQNKSFFLYYLYRTLMACNAVENFKYRIIDGEVYLFDSVYAASTVNRPDNSFGFGYFKYNEDEAIFIEKALQEIKTVRASNTLLSTPWGENEIHFSALPWFNFTGLSHARAFSKKDSCPKISFGKLARGADGKMMMPISIHAHHGLMDAFHVSQLLEYFQDLLDQ</sequence>
<dbReference type="PIRSF" id="PIRSF000440">
    <property type="entry name" value="CAT"/>
    <property type="match status" value="1"/>
</dbReference>
<dbReference type="KEGG" id="sphe:GFH32_00010"/>
<dbReference type="AlphaFoldDB" id="A0A5Q0Q626"/>
<feature type="active site" description="Proton acceptor" evidence="1">
    <location>
        <position position="187"/>
    </location>
</feature>
<protein>
    <submittedName>
        <fullName evidence="2">Chloramphenicol acetyltransferase</fullName>
    </submittedName>
</protein>
<reference evidence="2 3" key="1">
    <citation type="submission" date="2019-10" db="EMBL/GenBank/DDBJ databases">
        <authorList>
            <person name="Dong K."/>
        </authorList>
    </citation>
    <scope>NUCLEOTIDE SEQUENCE [LARGE SCALE GENOMIC DNA]</scope>
    <source>
        <strain evidence="3">dk4302</strain>
    </source>
</reference>
<keyword evidence="3" id="KW-1185">Reference proteome</keyword>
<name>A0A5Q0Q626_9SPHI</name>
<dbReference type="Gene3D" id="3.30.559.10">
    <property type="entry name" value="Chloramphenicol acetyltransferase-like domain"/>
    <property type="match status" value="1"/>
</dbReference>
<dbReference type="EMBL" id="CP045652">
    <property type="protein sequence ID" value="QGA24806.1"/>
    <property type="molecule type" value="Genomic_DNA"/>
</dbReference>
<organism evidence="2 3">
    <name type="scientific">Sphingobacterium zhuxiongii</name>
    <dbReference type="NCBI Taxonomy" id="2662364"/>
    <lineage>
        <taxon>Bacteria</taxon>
        <taxon>Pseudomonadati</taxon>
        <taxon>Bacteroidota</taxon>
        <taxon>Sphingobacteriia</taxon>
        <taxon>Sphingobacteriales</taxon>
        <taxon>Sphingobacteriaceae</taxon>
        <taxon>Sphingobacterium</taxon>
    </lineage>
</organism>